<comment type="similarity">
    <text evidence="2">Belongs to the fasciclin-like AGP family.</text>
</comment>
<dbReference type="Proteomes" id="UP000289340">
    <property type="component" value="Chromosome 2"/>
</dbReference>
<dbReference type="GO" id="GO:0098552">
    <property type="term" value="C:side of membrane"/>
    <property type="evidence" value="ECO:0007669"/>
    <property type="project" value="UniProtKB-KW"/>
</dbReference>
<evidence type="ECO:0000256" key="6">
    <source>
        <dbReference type="ARBA" id="ARBA00023136"/>
    </source>
</evidence>
<evidence type="ECO:0000256" key="7">
    <source>
        <dbReference type="ARBA" id="ARBA00024686"/>
    </source>
</evidence>
<dbReference type="AlphaFoldDB" id="A0A445LTI5"/>
<dbReference type="GO" id="GO:0009834">
    <property type="term" value="P:plant-type secondary cell wall biogenesis"/>
    <property type="evidence" value="ECO:0007669"/>
    <property type="project" value="TreeGrafter"/>
</dbReference>
<feature type="domain" description="FAS1" evidence="8">
    <location>
        <begin position="105"/>
        <end position="210"/>
    </location>
</feature>
<proteinExistence type="inferred from homology"/>
<accession>A0A445LTI5</accession>
<evidence type="ECO:0000313" key="10">
    <source>
        <dbReference type="Proteomes" id="UP000289340"/>
    </source>
</evidence>
<dbReference type="InterPro" id="IPR036378">
    <property type="entry name" value="FAS1_dom_sf"/>
</dbReference>
<organism evidence="9 10">
    <name type="scientific">Glycine soja</name>
    <name type="common">Wild soybean</name>
    <dbReference type="NCBI Taxonomy" id="3848"/>
    <lineage>
        <taxon>Eukaryota</taxon>
        <taxon>Viridiplantae</taxon>
        <taxon>Streptophyta</taxon>
        <taxon>Embryophyta</taxon>
        <taxon>Tracheophyta</taxon>
        <taxon>Spermatophyta</taxon>
        <taxon>Magnoliopsida</taxon>
        <taxon>eudicotyledons</taxon>
        <taxon>Gunneridae</taxon>
        <taxon>Pentapetalae</taxon>
        <taxon>rosids</taxon>
        <taxon>fabids</taxon>
        <taxon>Fabales</taxon>
        <taxon>Fabaceae</taxon>
        <taxon>Papilionoideae</taxon>
        <taxon>50 kb inversion clade</taxon>
        <taxon>NPAAA clade</taxon>
        <taxon>indigoferoid/millettioid clade</taxon>
        <taxon>Phaseoleae</taxon>
        <taxon>Glycine</taxon>
        <taxon>Glycine subgen. Soja</taxon>
    </lineage>
</organism>
<keyword evidence="3" id="KW-1003">Cell membrane</keyword>
<keyword evidence="4" id="KW-0449">Lipoprotein</keyword>
<sequence>LLKSKLIGYLRLKPCIQISVSNRKSSTYHQEFLYIGVVSSHCIKKCLQIFFAAEDNDGSLHSFYVKSVKEMPYYISVLQISAADSEAPTAAPSAIDPISIMSKQGCKAFTDLLRGSKALPSFKENVDGGLTVFCPTHSTVSGFAAKYKNLTEAQKVSLLLYHTTPVYESLHMLKSSNEILNILAIEGANKYDFTVQSEGEDVNLKTKVNTTVYMTLKLSIIIQCANTYVNIGTTFYISKR</sequence>
<gene>
    <name evidence="9" type="ORF">D0Y65_004939</name>
</gene>
<protein>
    <submittedName>
        <fullName evidence="9">Fasciclin-like arabinogalactan protein 2</fullName>
    </submittedName>
</protein>
<evidence type="ECO:0000256" key="4">
    <source>
        <dbReference type="ARBA" id="ARBA00022622"/>
    </source>
</evidence>
<dbReference type="EMBL" id="QZWG01000002">
    <property type="protein sequence ID" value="RZC26528.1"/>
    <property type="molecule type" value="Genomic_DNA"/>
</dbReference>
<feature type="non-terminal residue" evidence="9">
    <location>
        <position position="1"/>
    </location>
</feature>
<keyword evidence="4" id="KW-0336">GPI-anchor</keyword>
<evidence type="ECO:0000256" key="3">
    <source>
        <dbReference type="ARBA" id="ARBA00022475"/>
    </source>
</evidence>
<reference evidence="9 10" key="1">
    <citation type="submission" date="2018-09" db="EMBL/GenBank/DDBJ databases">
        <title>A high-quality reference genome of wild soybean provides a powerful tool to mine soybean genomes.</title>
        <authorList>
            <person name="Xie M."/>
            <person name="Chung C.Y.L."/>
            <person name="Li M.-W."/>
            <person name="Wong F.-L."/>
            <person name="Chan T.-F."/>
            <person name="Lam H.-M."/>
        </authorList>
    </citation>
    <scope>NUCLEOTIDE SEQUENCE [LARGE SCALE GENOMIC DNA]</scope>
    <source>
        <strain evidence="10">cv. W05</strain>
        <tissue evidence="9">Hypocotyl of etiolated seedlings</tissue>
    </source>
</reference>
<keyword evidence="6" id="KW-0472">Membrane</keyword>
<dbReference type="GO" id="GO:0005886">
    <property type="term" value="C:plasma membrane"/>
    <property type="evidence" value="ECO:0007669"/>
    <property type="project" value="UniProtKB-SubCell"/>
</dbReference>
<comment type="subcellular location">
    <subcellularLocation>
        <location evidence="1">Cell membrane</location>
        <topology evidence="1">Lipid-anchor</topology>
        <topology evidence="1">GPI-anchor</topology>
    </subcellularLocation>
</comment>
<dbReference type="PANTHER" id="PTHR32077:SF86">
    <property type="entry name" value="FAS1 DOMAIN-CONTAINING PROTEIN SELMODRAFT_448915"/>
    <property type="match status" value="1"/>
</dbReference>
<name>A0A445LTI5_GLYSO</name>
<keyword evidence="4" id="KW-0325">Glycoprotein</keyword>
<dbReference type="PANTHER" id="PTHR32077">
    <property type="entry name" value="FASCICLIN-LIKE ARABINOGALACTAN PROTEIN"/>
    <property type="match status" value="1"/>
</dbReference>
<evidence type="ECO:0000256" key="5">
    <source>
        <dbReference type="ARBA" id="ARBA00022729"/>
    </source>
</evidence>
<evidence type="ECO:0000256" key="2">
    <source>
        <dbReference type="ARBA" id="ARBA00007843"/>
    </source>
</evidence>
<comment type="function">
    <text evidence="7">May be a cell surface adhesion protein.</text>
</comment>
<dbReference type="InterPro" id="IPR045003">
    <property type="entry name" value="FLA_A"/>
</dbReference>
<keyword evidence="10" id="KW-1185">Reference proteome</keyword>
<dbReference type="SUPFAM" id="SSF82153">
    <property type="entry name" value="FAS1 domain"/>
    <property type="match status" value="1"/>
</dbReference>
<evidence type="ECO:0000313" key="9">
    <source>
        <dbReference type="EMBL" id="RZC26528.1"/>
    </source>
</evidence>
<evidence type="ECO:0000256" key="1">
    <source>
        <dbReference type="ARBA" id="ARBA00004609"/>
    </source>
</evidence>
<keyword evidence="5" id="KW-0732">Signal</keyword>
<comment type="caution">
    <text evidence="9">The sequence shown here is derived from an EMBL/GenBank/DDBJ whole genome shotgun (WGS) entry which is preliminary data.</text>
</comment>
<dbReference type="Pfam" id="PF02469">
    <property type="entry name" value="Fasciclin"/>
    <property type="match status" value="1"/>
</dbReference>
<dbReference type="InterPro" id="IPR000782">
    <property type="entry name" value="FAS1_domain"/>
</dbReference>
<evidence type="ECO:0000259" key="8">
    <source>
        <dbReference type="Pfam" id="PF02469"/>
    </source>
</evidence>